<comment type="caution">
    <text evidence="4">The sequence shown here is derived from an EMBL/GenBank/DDBJ whole genome shotgun (WGS) entry which is preliminary data.</text>
</comment>
<evidence type="ECO:0000313" key="4">
    <source>
        <dbReference type="EMBL" id="MDM8274064.1"/>
    </source>
</evidence>
<dbReference type="PANTHER" id="PTHR43542">
    <property type="entry name" value="METHYLTRANSFERASE"/>
    <property type="match status" value="1"/>
</dbReference>
<keyword evidence="5" id="KW-1185">Reference proteome</keyword>
<evidence type="ECO:0000256" key="3">
    <source>
        <dbReference type="SAM" id="MobiDB-lite"/>
    </source>
</evidence>
<keyword evidence="1 4" id="KW-0489">Methyltransferase</keyword>
<dbReference type="Proteomes" id="UP001529421">
    <property type="component" value="Unassembled WGS sequence"/>
</dbReference>
<organism evidence="4 5">
    <name type="scientific">Enorma phocaeensis</name>
    <dbReference type="NCBI Taxonomy" id="1871019"/>
    <lineage>
        <taxon>Bacteria</taxon>
        <taxon>Bacillati</taxon>
        <taxon>Actinomycetota</taxon>
        <taxon>Coriobacteriia</taxon>
        <taxon>Coriobacteriales</taxon>
        <taxon>Coriobacteriaceae</taxon>
        <taxon>Enorma</taxon>
    </lineage>
</organism>
<dbReference type="SUPFAM" id="SSF53335">
    <property type="entry name" value="S-adenosyl-L-methionine-dependent methyltransferases"/>
    <property type="match status" value="1"/>
</dbReference>
<dbReference type="RefSeq" id="WP_204671246.1">
    <property type="nucleotide sequence ID" value="NZ_JACJKQ010000001.1"/>
</dbReference>
<gene>
    <name evidence="4" type="primary">rsmD</name>
    <name evidence="4" type="ORF">QUW28_00910</name>
</gene>
<name>A0ABT7V808_9ACTN</name>
<sequence length="190" mass="20210">MRIVGGEWRGRKIGEPQGRDTTRPTTDRVREACASMVDSALPEGIEGIRVLDAFAGSGAMGLEMLSRGAAHATFFEIDRKASALVRSNVESLAGKGGRYKVVTGDVLLSAGRGRVPGGPFDLVVLDPPYAFGVETVEELLHNLDTSGVLAPGALALYEHDAHAPGARPEGFEVLREKSYGKIAVDLLRLI</sequence>
<proteinExistence type="predicted"/>
<feature type="region of interest" description="Disordered" evidence="3">
    <location>
        <begin position="1"/>
        <end position="27"/>
    </location>
</feature>
<accession>A0ABT7V808</accession>
<dbReference type="InterPro" id="IPR002052">
    <property type="entry name" value="DNA_methylase_N6_adenine_CS"/>
</dbReference>
<dbReference type="PANTHER" id="PTHR43542:SF1">
    <property type="entry name" value="METHYLTRANSFERASE"/>
    <property type="match status" value="1"/>
</dbReference>
<evidence type="ECO:0000256" key="1">
    <source>
        <dbReference type="ARBA" id="ARBA00022603"/>
    </source>
</evidence>
<dbReference type="NCBIfam" id="TIGR00095">
    <property type="entry name" value="16S rRNA (guanine(966)-N(2))-methyltransferase RsmD"/>
    <property type="match status" value="1"/>
</dbReference>
<dbReference type="CDD" id="cd02440">
    <property type="entry name" value="AdoMet_MTases"/>
    <property type="match status" value="1"/>
</dbReference>
<protein>
    <submittedName>
        <fullName evidence="4">16S rRNA (Guanine(966)-N(2))-methyltransferase RsmD</fullName>
        <ecNumber evidence="4">2.1.1.171</ecNumber>
    </submittedName>
</protein>
<dbReference type="Pfam" id="PF03602">
    <property type="entry name" value="Cons_hypoth95"/>
    <property type="match status" value="1"/>
</dbReference>
<reference evidence="5" key="1">
    <citation type="submission" date="2023-06" db="EMBL/GenBank/DDBJ databases">
        <title>Identification and characterization of horizontal gene transfer across gut microbiota members of farm animals based on homology search.</title>
        <authorList>
            <person name="Zeman M."/>
            <person name="Kubasova T."/>
            <person name="Jahodarova E."/>
            <person name="Nykrynova M."/>
            <person name="Rychlik I."/>
        </authorList>
    </citation>
    <scope>NUCLEOTIDE SEQUENCE [LARGE SCALE GENOMIC DNA]</scope>
    <source>
        <strain evidence="5">154_Feed</strain>
    </source>
</reference>
<feature type="compositionally biased region" description="Basic and acidic residues" evidence="3">
    <location>
        <begin position="8"/>
        <end position="27"/>
    </location>
</feature>
<dbReference type="Gene3D" id="3.40.50.150">
    <property type="entry name" value="Vaccinia Virus protein VP39"/>
    <property type="match status" value="1"/>
</dbReference>
<dbReference type="EMBL" id="JAUDDZ010000001">
    <property type="protein sequence ID" value="MDM8274064.1"/>
    <property type="molecule type" value="Genomic_DNA"/>
</dbReference>
<dbReference type="PIRSF" id="PIRSF004553">
    <property type="entry name" value="CHP00095"/>
    <property type="match status" value="1"/>
</dbReference>
<dbReference type="InterPro" id="IPR029063">
    <property type="entry name" value="SAM-dependent_MTases_sf"/>
</dbReference>
<dbReference type="InterPro" id="IPR004398">
    <property type="entry name" value="RNA_MeTrfase_RsmD"/>
</dbReference>
<keyword evidence="2 4" id="KW-0808">Transferase</keyword>
<dbReference type="PROSITE" id="PS00092">
    <property type="entry name" value="N6_MTASE"/>
    <property type="match status" value="1"/>
</dbReference>
<evidence type="ECO:0000256" key="2">
    <source>
        <dbReference type="ARBA" id="ARBA00022679"/>
    </source>
</evidence>
<dbReference type="GO" id="GO:0052913">
    <property type="term" value="F:16S rRNA (guanine(966)-N(2))-methyltransferase activity"/>
    <property type="evidence" value="ECO:0007669"/>
    <property type="project" value="UniProtKB-EC"/>
</dbReference>
<dbReference type="EC" id="2.1.1.171" evidence="4"/>
<evidence type="ECO:0000313" key="5">
    <source>
        <dbReference type="Proteomes" id="UP001529421"/>
    </source>
</evidence>